<dbReference type="Pfam" id="PF13639">
    <property type="entry name" value="zf-RING_2"/>
    <property type="match status" value="1"/>
</dbReference>
<keyword evidence="3" id="KW-0732">Signal</keyword>
<keyword evidence="1" id="KW-0479">Metal-binding</keyword>
<proteinExistence type="predicted"/>
<evidence type="ECO:0000259" key="4">
    <source>
        <dbReference type="PROSITE" id="PS50089"/>
    </source>
</evidence>
<keyword evidence="2" id="KW-0472">Membrane</keyword>
<gene>
    <name evidence="5" type="primary">rnf12-b</name>
    <name evidence="5" type="ORF">SNEC2469_LOCUS22612</name>
</gene>
<dbReference type="InterPro" id="IPR001841">
    <property type="entry name" value="Znf_RING"/>
</dbReference>
<organism evidence="5 6">
    <name type="scientific">Symbiodinium necroappetens</name>
    <dbReference type="NCBI Taxonomy" id="1628268"/>
    <lineage>
        <taxon>Eukaryota</taxon>
        <taxon>Sar</taxon>
        <taxon>Alveolata</taxon>
        <taxon>Dinophyceae</taxon>
        <taxon>Suessiales</taxon>
        <taxon>Symbiodiniaceae</taxon>
        <taxon>Symbiodinium</taxon>
    </lineage>
</organism>
<dbReference type="PROSITE" id="PS50089">
    <property type="entry name" value="ZF_RING_2"/>
    <property type="match status" value="1"/>
</dbReference>
<protein>
    <submittedName>
        <fullName evidence="5">Rnf12-b protein</fullName>
    </submittedName>
</protein>
<evidence type="ECO:0000313" key="6">
    <source>
        <dbReference type="Proteomes" id="UP000601435"/>
    </source>
</evidence>
<keyword evidence="6" id="KW-1185">Reference proteome</keyword>
<keyword evidence="2" id="KW-1133">Transmembrane helix</keyword>
<sequence length="216" mass="24322">LSCKLLSCLWLVALSTASKFRSINVAQQAPSSKVDLGEEGRAVVMAMLLCSAGFLSVTFFLLLVCCLLDTALSWKHRATYYACRQKVQQVQEALMKGKEDLSLCPCCVETTQYTQPQKKVKFICGHGYHLHCVNRWFQEHPNSVGSCPVCEGERAGGDTPRDEAQTFILHSLHRRFPSIITKECMDSWEGCNAELWLTVLKCPRYSSLFSKVFARE</sequence>
<dbReference type="InterPro" id="IPR013083">
    <property type="entry name" value="Znf_RING/FYVE/PHD"/>
</dbReference>
<evidence type="ECO:0000256" key="3">
    <source>
        <dbReference type="SAM" id="SignalP"/>
    </source>
</evidence>
<feature type="signal peptide" evidence="3">
    <location>
        <begin position="1"/>
        <end position="17"/>
    </location>
</feature>
<reference evidence="5" key="1">
    <citation type="submission" date="2021-02" db="EMBL/GenBank/DDBJ databases">
        <authorList>
            <person name="Dougan E. K."/>
            <person name="Rhodes N."/>
            <person name="Thang M."/>
            <person name="Chan C."/>
        </authorList>
    </citation>
    <scope>NUCLEOTIDE SEQUENCE</scope>
</reference>
<accession>A0A812YDJ5</accession>
<keyword evidence="1" id="KW-0863">Zinc-finger</keyword>
<feature type="transmembrane region" description="Helical" evidence="2">
    <location>
        <begin position="44"/>
        <end position="68"/>
    </location>
</feature>
<comment type="caution">
    <text evidence="5">The sequence shown here is derived from an EMBL/GenBank/DDBJ whole genome shotgun (WGS) entry which is preliminary data.</text>
</comment>
<feature type="domain" description="RING-type" evidence="4">
    <location>
        <begin position="104"/>
        <end position="151"/>
    </location>
</feature>
<dbReference type="GO" id="GO:0008270">
    <property type="term" value="F:zinc ion binding"/>
    <property type="evidence" value="ECO:0007669"/>
    <property type="project" value="UniProtKB-KW"/>
</dbReference>
<keyword evidence="1" id="KW-0862">Zinc</keyword>
<dbReference type="OrthoDB" id="8062037at2759"/>
<dbReference type="Proteomes" id="UP000601435">
    <property type="component" value="Unassembled WGS sequence"/>
</dbReference>
<dbReference type="EMBL" id="CAJNJA010041253">
    <property type="protein sequence ID" value="CAE7773418.1"/>
    <property type="molecule type" value="Genomic_DNA"/>
</dbReference>
<feature type="chain" id="PRO_5032568830" evidence="3">
    <location>
        <begin position="18"/>
        <end position="216"/>
    </location>
</feature>
<dbReference type="AlphaFoldDB" id="A0A812YDJ5"/>
<dbReference type="Gene3D" id="3.30.40.10">
    <property type="entry name" value="Zinc/RING finger domain, C3HC4 (zinc finger)"/>
    <property type="match status" value="1"/>
</dbReference>
<feature type="non-terminal residue" evidence="5">
    <location>
        <position position="216"/>
    </location>
</feature>
<dbReference type="SUPFAM" id="SSF57850">
    <property type="entry name" value="RING/U-box"/>
    <property type="match status" value="1"/>
</dbReference>
<evidence type="ECO:0000256" key="1">
    <source>
        <dbReference type="PROSITE-ProRule" id="PRU00175"/>
    </source>
</evidence>
<evidence type="ECO:0000256" key="2">
    <source>
        <dbReference type="SAM" id="Phobius"/>
    </source>
</evidence>
<keyword evidence="2" id="KW-0812">Transmembrane</keyword>
<evidence type="ECO:0000313" key="5">
    <source>
        <dbReference type="EMBL" id="CAE7773418.1"/>
    </source>
</evidence>
<name>A0A812YDJ5_9DINO</name>